<dbReference type="Proteomes" id="UP001279660">
    <property type="component" value="Unassembled WGS sequence"/>
</dbReference>
<dbReference type="RefSeq" id="WP_010407948.1">
    <property type="nucleotide sequence ID" value="NZ_JAWXXV010000001.1"/>
</dbReference>
<keyword evidence="3" id="KW-1185">Reference proteome</keyword>
<evidence type="ECO:0000313" key="2">
    <source>
        <dbReference type="EMBL" id="MDX5985501.1"/>
    </source>
</evidence>
<dbReference type="Pfam" id="PF21777">
    <property type="entry name" value="SDR-like"/>
    <property type="match status" value="1"/>
</dbReference>
<protein>
    <recommendedName>
        <fullName evidence="1">Short chain dehydrogenase-like proteobacteria domain-containing protein</fullName>
    </recommendedName>
</protein>
<reference evidence="2 3" key="1">
    <citation type="submission" date="2023-11" db="EMBL/GenBank/DDBJ databases">
        <title>MicrobeMod: A computational toolkit for identifying prokaryotic methylation and restriction-modification with nanopore sequencing.</title>
        <authorList>
            <person name="Crits-Christoph A."/>
            <person name="Kang S.C."/>
            <person name="Lee H."/>
            <person name="Ostrov N."/>
        </authorList>
    </citation>
    <scope>NUCLEOTIDE SEQUENCE [LARGE SCALE GENOMIC DNA]</scope>
    <source>
        <strain evidence="2 3">ATCC 14820</strain>
    </source>
</reference>
<organism evidence="2 3">
    <name type="scientific">Sphingomonas echinoides</name>
    <dbReference type="NCBI Taxonomy" id="59803"/>
    <lineage>
        <taxon>Bacteria</taxon>
        <taxon>Pseudomonadati</taxon>
        <taxon>Pseudomonadota</taxon>
        <taxon>Alphaproteobacteria</taxon>
        <taxon>Sphingomonadales</taxon>
        <taxon>Sphingomonadaceae</taxon>
        <taxon>Sphingomonas</taxon>
    </lineage>
</organism>
<accession>A0ABU4PN32</accession>
<evidence type="ECO:0000313" key="3">
    <source>
        <dbReference type="Proteomes" id="UP001279660"/>
    </source>
</evidence>
<dbReference type="EMBL" id="JAWXXV010000001">
    <property type="protein sequence ID" value="MDX5985501.1"/>
    <property type="molecule type" value="Genomic_DNA"/>
</dbReference>
<feature type="domain" description="Short chain dehydrogenase-like proteobacteria" evidence="1">
    <location>
        <begin position="17"/>
        <end position="107"/>
    </location>
</feature>
<name>A0ABU4PN32_9SPHN</name>
<gene>
    <name evidence="2" type="ORF">SIL82_14685</name>
</gene>
<sequence>MTQAVAAALAGQARVVIAADAAALVDLRHTISDSRADGGLSLLIIAETVPTLDRALLIAGIGPIAIDAAPAMRVAALDLADGVCADDVLAAARFLAAATSSTGQVLRIGARD</sequence>
<evidence type="ECO:0000259" key="1">
    <source>
        <dbReference type="Pfam" id="PF21777"/>
    </source>
</evidence>
<comment type="caution">
    <text evidence="2">The sequence shown here is derived from an EMBL/GenBank/DDBJ whole genome shotgun (WGS) entry which is preliminary data.</text>
</comment>
<proteinExistence type="predicted"/>
<dbReference type="InterPro" id="IPR048623">
    <property type="entry name" value="SDR-like_proteobact"/>
</dbReference>